<evidence type="ECO:0000256" key="4">
    <source>
        <dbReference type="ARBA" id="ARBA00047683"/>
    </source>
</evidence>
<evidence type="ECO:0000256" key="2">
    <source>
        <dbReference type="ARBA" id="ARBA00022962"/>
    </source>
</evidence>
<keyword evidence="8" id="KW-0032">Aminotransferase</keyword>
<evidence type="ECO:0000313" key="8">
    <source>
        <dbReference type="EMBL" id="MDP9821439.1"/>
    </source>
</evidence>
<comment type="catalytic activity">
    <reaction evidence="4">
        <text>chorismate + L-glutamine = anthranilate + pyruvate + L-glutamate + H(+)</text>
        <dbReference type="Rhea" id="RHEA:21732"/>
        <dbReference type="ChEBI" id="CHEBI:15361"/>
        <dbReference type="ChEBI" id="CHEBI:15378"/>
        <dbReference type="ChEBI" id="CHEBI:16567"/>
        <dbReference type="ChEBI" id="CHEBI:29748"/>
        <dbReference type="ChEBI" id="CHEBI:29985"/>
        <dbReference type="ChEBI" id="CHEBI:58359"/>
        <dbReference type="EC" id="4.1.3.27"/>
    </reaction>
</comment>
<dbReference type="Gene3D" id="3.40.50.880">
    <property type="match status" value="1"/>
</dbReference>
<evidence type="ECO:0000259" key="7">
    <source>
        <dbReference type="Pfam" id="PF00425"/>
    </source>
</evidence>
<keyword evidence="2" id="KW-0315">Glutamine amidotransferase</keyword>
<protein>
    <recommendedName>
        <fullName evidence="1">anthranilate synthase</fullName>
        <ecNumber evidence="1">4.1.3.27</ecNumber>
    </recommendedName>
</protein>
<keyword evidence="3" id="KW-0456">Lyase</keyword>
<dbReference type="InterPro" id="IPR006221">
    <property type="entry name" value="TrpG/PapA_dom"/>
</dbReference>
<evidence type="ECO:0000313" key="9">
    <source>
        <dbReference type="Proteomes" id="UP001240447"/>
    </source>
</evidence>
<dbReference type="SUPFAM" id="SSF52317">
    <property type="entry name" value="Class I glutamine amidotransferase-like"/>
    <property type="match status" value="1"/>
</dbReference>
<dbReference type="Proteomes" id="UP001240447">
    <property type="component" value="Unassembled WGS sequence"/>
</dbReference>
<evidence type="ECO:0000256" key="3">
    <source>
        <dbReference type="ARBA" id="ARBA00023239"/>
    </source>
</evidence>
<feature type="domain" description="Chorismate-utilising enzyme C-terminal" evidence="7">
    <location>
        <begin position="127"/>
        <end position="401"/>
    </location>
</feature>
<reference evidence="8 9" key="1">
    <citation type="submission" date="2023-07" db="EMBL/GenBank/DDBJ databases">
        <title>Sequencing the genomes of 1000 actinobacteria strains.</title>
        <authorList>
            <person name="Klenk H.-P."/>
        </authorList>
    </citation>
    <scope>NUCLEOTIDE SEQUENCE [LARGE SCALE GENOMIC DNA]</scope>
    <source>
        <strain evidence="8 9">GD13</strain>
    </source>
</reference>
<dbReference type="CDD" id="cd01743">
    <property type="entry name" value="GATase1_Anthranilate_Synthase"/>
    <property type="match status" value="1"/>
</dbReference>
<sequence>MTEAVDRARAGIEAIQGHAAWAIIRRSTRIGGKDTVGLLGGRRWVAESIMDIPLEEGVPAADRQCDRLVAVPFRQVAERGFEAHDDGTPLVVVDVDTEIECTVADVLAALPDEPIEFTDRGGFEVDDEAYGELVRAIIDDEIGQGQGANLVVGRHYRAVVAGWDAQTALSVYRRLLERERGAYWTYLFFTGDRYLIGASPERHVSVHGGDVRMNPISGTFRIPRGVSTSSTNQGRSTNQGSGLRRDLLAFLKDEKEIYELFMVVDEELKMMCDLCQEGGQVLGPFLKPMTHLIHTEYLLAGRTDRDVREVLRDTMYAATVTGSPVENACRLIKKYEPVGRGYYGAALAIFGRDDEGQPVVDSPIVIRTADVSPDGTLTVTAGATLVRDSDPAYETAETHAKAGGILSAFGLVPPAPVPAVDMLELVNDEDVLLTLNSRNRRLSGFWLTDQGDATPDPILKDREVVILDGEDDFVNMLRHLLAVMGMRSRVVRHEDWTPDSFTGADLVIVGPGPGDPRDGDHPKITAFRAATEQLLAGDQPFLSVCLGHQVLSDRLGLELAYKDIVFQGTQSKVDLFGRQEAVGFYNTFVARVPDPTAEGAVPDGVQVAIDTASGDVHLVRGPHYRGIQFHAESILTERGYDLVHDLVVELLG</sequence>
<evidence type="ECO:0000256" key="5">
    <source>
        <dbReference type="SAM" id="MobiDB-lite"/>
    </source>
</evidence>
<keyword evidence="8" id="KW-0808">Transferase</keyword>
<dbReference type="InterPro" id="IPR029062">
    <property type="entry name" value="Class_I_gatase-like"/>
</dbReference>
<organism evidence="8 9">
    <name type="scientific">Nocardioides massiliensis</name>
    <dbReference type="NCBI Taxonomy" id="1325935"/>
    <lineage>
        <taxon>Bacteria</taxon>
        <taxon>Bacillati</taxon>
        <taxon>Actinomycetota</taxon>
        <taxon>Actinomycetes</taxon>
        <taxon>Propionibacteriales</taxon>
        <taxon>Nocardioidaceae</taxon>
        <taxon>Nocardioides</taxon>
    </lineage>
</organism>
<feature type="domain" description="Glutamine amidotransferase" evidence="6">
    <location>
        <begin position="465"/>
        <end position="649"/>
    </location>
</feature>
<dbReference type="EMBL" id="JAUSQM010000001">
    <property type="protein sequence ID" value="MDP9821439.1"/>
    <property type="molecule type" value="Genomic_DNA"/>
</dbReference>
<name>A0ABT9NLZ3_9ACTN</name>
<dbReference type="GO" id="GO:0008483">
    <property type="term" value="F:transaminase activity"/>
    <property type="evidence" value="ECO:0007669"/>
    <property type="project" value="UniProtKB-KW"/>
</dbReference>
<accession>A0ABT9NLZ3</accession>
<proteinExistence type="predicted"/>
<dbReference type="Pfam" id="PF00117">
    <property type="entry name" value="GATase"/>
    <property type="match status" value="1"/>
</dbReference>
<dbReference type="PANTHER" id="PTHR11236:SF49">
    <property type="entry name" value="ANTHRANILATE SYNTHASE COMPONENT 1"/>
    <property type="match status" value="1"/>
</dbReference>
<evidence type="ECO:0000259" key="6">
    <source>
        <dbReference type="Pfam" id="PF00117"/>
    </source>
</evidence>
<dbReference type="PANTHER" id="PTHR11236">
    <property type="entry name" value="AMINOBENZOATE/ANTHRANILATE SYNTHASE"/>
    <property type="match status" value="1"/>
</dbReference>
<dbReference type="Gene3D" id="3.60.120.10">
    <property type="entry name" value="Anthranilate synthase"/>
    <property type="match status" value="1"/>
</dbReference>
<gene>
    <name evidence="8" type="ORF">J2S59_001248</name>
</gene>
<dbReference type="PRINTS" id="PR00097">
    <property type="entry name" value="ANTSNTHASEII"/>
</dbReference>
<feature type="region of interest" description="Disordered" evidence="5">
    <location>
        <begin position="222"/>
        <end position="241"/>
    </location>
</feature>
<dbReference type="RefSeq" id="WP_306824919.1">
    <property type="nucleotide sequence ID" value="NZ_JAUSQM010000001.1"/>
</dbReference>
<dbReference type="InterPro" id="IPR005801">
    <property type="entry name" value="ADC_synthase"/>
</dbReference>
<dbReference type="PROSITE" id="PS51273">
    <property type="entry name" value="GATASE_TYPE_1"/>
    <property type="match status" value="1"/>
</dbReference>
<keyword evidence="9" id="KW-1185">Reference proteome</keyword>
<dbReference type="InterPro" id="IPR019999">
    <property type="entry name" value="Anth_synth_I-like"/>
</dbReference>
<dbReference type="InterPro" id="IPR017926">
    <property type="entry name" value="GATASE"/>
</dbReference>
<evidence type="ECO:0000256" key="1">
    <source>
        <dbReference type="ARBA" id="ARBA00012266"/>
    </source>
</evidence>
<dbReference type="Pfam" id="PF00425">
    <property type="entry name" value="Chorismate_bind"/>
    <property type="match status" value="1"/>
</dbReference>
<dbReference type="PRINTS" id="PR00096">
    <property type="entry name" value="GATASE"/>
</dbReference>
<dbReference type="InterPro" id="IPR015890">
    <property type="entry name" value="Chorismate_C"/>
</dbReference>
<feature type="compositionally biased region" description="Polar residues" evidence="5">
    <location>
        <begin position="226"/>
        <end position="241"/>
    </location>
</feature>
<dbReference type="EC" id="4.1.3.27" evidence="1"/>
<comment type="caution">
    <text evidence="8">The sequence shown here is derived from an EMBL/GenBank/DDBJ whole genome shotgun (WGS) entry which is preliminary data.</text>
</comment>
<dbReference type="SUPFAM" id="SSF56322">
    <property type="entry name" value="ADC synthase"/>
    <property type="match status" value="1"/>
</dbReference>